<accession>A0ABY3SJP9</accession>
<proteinExistence type="predicted"/>
<reference evidence="2 3" key="1">
    <citation type="journal article" date="2024" name="Int. J. Syst. Evol. Microbiol.">
        <title>Paenibacillus hexagrammi sp. nov., a novel bacterium isolated from the gut content of Hexagrammos agrammus.</title>
        <authorList>
            <person name="Jung H.K."/>
            <person name="Kim D.G."/>
            <person name="Zin H."/>
            <person name="Park J."/>
            <person name="Jung H."/>
            <person name="Kim Y.O."/>
            <person name="Kong H.J."/>
            <person name="Kim J.W."/>
            <person name="Kim Y.S."/>
        </authorList>
    </citation>
    <scope>NUCLEOTIDE SEQUENCE [LARGE SCALE GENOMIC DNA]</scope>
    <source>
        <strain evidence="2 3">YPD9-1</strain>
    </source>
</reference>
<dbReference type="RefSeq" id="WP_235120325.1">
    <property type="nucleotide sequence ID" value="NZ_CP090978.1"/>
</dbReference>
<evidence type="ECO:0000259" key="1">
    <source>
        <dbReference type="Pfam" id="PF07475"/>
    </source>
</evidence>
<dbReference type="InterPro" id="IPR011104">
    <property type="entry name" value="Hpr_kin/Pase_C"/>
</dbReference>
<dbReference type="Proteomes" id="UP001649230">
    <property type="component" value="Chromosome"/>
</dbReference>
<dbReference type="EMBL" id="CP090978">
    <property type="protein sequence ID" value="UJF33934.1"/>
    <property type="molecule type" value="Genomic_DNA"/>
</dbReference>
<organism evidence="2 3">
    <name type="scientific">Paenibacillus hexagrammi</name>
    <dbReference type="NCBI Taxonomy" id="2908839"/>
    <lineage>
        <taxon>Bacteria</taxon>
        <taxon>Bacillati</taxon>
        <taxon>Bacillota</taxon>
        <taxon>Bacilli</taxon>
        <taxon>Bacillales</taxon>
        <taxon>Paenibacillaceae</taxon>
        <taxon>Paenibacillus</taxon>
    </lineage>
</organism>
<dbReference type="SUPFAM" id="SSF53795">
    <property type="entry name" value="PEP carboxykinase-like"/>
    <property type="match status" value="1"/>
</dbReference>
<evidence type="ECO:0000313" key="2">
    <source>
        <dbReference type="EMBL" id="UJF33934.1"/>
    </source>
</evidence>
<name>A0ABY3SJP9_9BACL</name>
<keyword evidence="3" id="KW-1185">Reference proteome</keyword>
<dbReference type="InterPro" id="IPR027417">
    <property type="entry name" value="P-loop_NTPase"/>
</dbReference>
<gene>
    <name evidence="2" type="ORF">L0M14_01370</name>
</gene>
<dbReference type="Gene3D" id="3.40.50.300">
    <property type="entry name" value="P-loop containing nucleotide triphosphate hydrolases"/>
    <property type="match status" value="1"/>
</dbReference>
<evidence type="ECO:0000313" key="3">
    <source>
        <dbReference type="Proteomes" id="UP001649230"/>
    </source>
</evidence>
<sequence>MRTLVYRAFGFNMASEIPLPEVLLISHEHVQPDVRIMLGDLQDIWNEYGKQGEYYAYLDEQFLLYVPEIAIFSVRGGEEITVSPLNGAKEHQIRLYLLGTCMGAILMQKRILPLHGSAVVIDGKGYAFIGESGAGKSTLACGLIQRGYSLLSDDVIAISWGGPDRQIPIVIPSYPQQKLWQESFDYLGMSPADCENLYETKYALPVPQVFQSDRIPLGGIFELNKSDQSGIQIKACSGLQCLPILHMHTYRNFLLPLLAKNNGTSRKYPS</sequence>
<dbReference type="Pfam" id="PF07475">
    <property type="entry name" value="Hpr_kinase_C"/>
    <property type="match status" value="1"/>
</dbReference>
<feature type="domain" description="HPr kinase/phosphorylase C-terminal" evidence="1">
    <location>
        <begin position="114"/>
        <end position="159"/>
    </location>
</feature>
<protein>
    <submittedName>
        <fullName evidence="2">Aldolase</fullName>
    </submittedName>
</protein>